<keyword evidence="1" id="KW-0175">Coiled coil</keyword>
<feature type="transmembrane region" description="Helical" evidence="3">
    <location>
        <begin position="347"/>
        <end position="371"/>
    </location>
</feature>
<keyword evidence="5" id="KW-1185">Reference proteome</keyword>
<dbReference type="AlphaFoldDB" id="A0A9X6RLJ2"/>
<proteinExistence type="predicted"/>
<accession>A0A9X6RLJ2</accession>
<dbReference type="OrthoDB" id="307312at2759"/>
<dbReference type="Proteomes" id="UP000192578">
    <property type="component" value="Unassembled WGS sequence"/>
</dbReference>
<evidence type="ECO:0000256" key="3">
    <source>
        <dbReference type="SAM" id="Phobius"/>
    </source>
</evidence>
<dbReference type="EMBL" id="MTYJ01000235">
    <property type="protein sequence ID" value="OWA51681.1"/>
    <property type="molecule type" value="Genomic_DNA"/>
</dbReference>
<gene>
    <name evidence="4" type="ORF">BV898_16154</name>
</gene>
<keyword evidence="3" id="KW-0472">Membrane</keyword>
<protein>
    <submittedName>
        <fullName evidence="4">Uncharacterized protein</fullName>
    </submittedName>
</protein>
<evidence type="ECO:0000313" key="5">
    <source>
        <dbReference type="Proteomes" id="UP000192578"/>
    </source>
</evidence>
<evidence type="ECO:0000313" key="4">
    <source>
        <dbReference type="EMBL" id="OWA51681.1"/>
    </source>
</evidence>
<evidence type="ECO:0000256" key="1">
    <source>
        <dbReference type="SAM" id="Coils"/>
    </source>
</evidence>
<keyword evidence="3" id="KW-1133">Transmembrane helix</keyword>
<sequence>MPEFTAGELSENEIMNEGSKILWHLRQLNETLKLEGFHLQMDESIEQVQALLDQIGHLGERLTDFTEKCALLEEQVNEAQRQNDALLAEMRQAREVRDNMLMETEDNWKADVEELREQAELAARERTDLIIQLNEARQDVDHLKADKHELEISLGDFRRALAEREAHVSTLRERLDLLEELDDPANCSQSEEMCETADSGVDTTDLRKARLNRSIEERLRSDDLQQELDVLRREFRKLESDKEDLEARLHARSPDSSPESSALRPGFSRSLSLQAELRETSFFQNLSFLSGGDADRTPVMSSLNQCLDESTYADCVGLTEGSLDGGPDSRTGNNGTVSEALKTKRAYFRWTDVLICFLLYIIVDVISFNVFGQHVISLTRIDRHNRHTAIF</sequence>
<keyword evidence="3" id="KW-0812">Transmembrane</keyword>
<evidence type="ECO:0000256" key="2">
    <source>
        <dbReference type="SAM" id="MobiDB-lite"/>
    </source>
</evidence>
<organism evidence="4 5">
    <name type="scientific">Hypsibius exemplaris</name>
    <name type="common">Freshwater tardigrade</name>
    <dbReference type="NCBI Taxonomy" id="2072580"/>
    <lineage>
        <taxon>Eukaryota</taxon>
        <taxon>Metazoa</taxon>
        <taxon>Ecdysozoa</taxon>
        <taxon>Tardigrada</taxon>
        <taxon>Eutardigrada</taxon>
        <taxon>Parachela</taxon>
        <taxon>Hypsibioidea</taxon>
        <taxon>Hypsibiidae</taxon>
        <taxon>Hypsibius</taxon>
    </lineage>
</organism>
<reference evidence="5" key="1">
    <citation type="submission" date="2017-01" db="EMBL/GenBank/DDBJ databases">
        <title>Comparative genomics of anhydrobiosis in the tardigrade Hypsibius dujardini.</title>
        <authorList>
            <person name="Yoshida Y."/>
            <person name="Koutsovoulos G."/>
            <person name="Laetsch D."/>
            <person name="Stevens L."/>
            <person name="Kumar S."/>
            <person name="Horikawa D."/>
            <person name="Ishino K."/>
            <person name="Komine S."/>
            <person name="Tomita M."/>
            <person name="Blaxter M."/>
            <person name="Arakawa K."/>
        </authorList>
    </citation>
    <scope>NUCLEOTIDE SEQUENCE [LARGE SCALE GENOMIC DNA]</scope>
    <source>
        <strain evidence="5">Z151</strain>
    </source>
</reference>
<name>A0A9X6RLJ2_HYPEX</name>
<feature type="region of interest" description="Disordered" evidence="2">
    <location>
        <begin position="245"/>
        <end position="265"/>
    </location>
</feature>
<comment type="caution">
    <text evidence="4">The sequence shown here is derived from an EMBL/GenBank/DDBJ whole genome shotgun (WGS) entry which is preliminary data.</text>
</comment>
<feature type="coiled-coil region" evidence="1">
    <location>
        <begin position="62"/>
        <end position="181"/>
    </location>
</feature>